<dbReference type="Pfam" id="PF00005">
    <property type="entry name" value="ABC_tran"/>
    <property type="match status" value="1"/>
</dbReference>
<evidence type="ECO:0000259" key="11">
    <source>
        <dbReference type="PROSITE" id="PS50893"/>
    </source>
</evidence>
<comment type="similarity">
    <text evidence="8">Belongs to the ABC transporter superfamily. ABCB family. Heavy Metal importer (TC 3.A.1.210) subfamily.</text>
</comment>
<feature type="transmembrane region" description="Helical" evidence="10">
    <location>
        <begin position="405"/>
        <end position="428"/>
    </location>
</feature>
<feature type="transmembrane region" description="Helical" evidence="10">
    <location>
        <begin position="529"/>
        <end position="547"/>
    </location>
</feature>
<feature type="region of interest" description="Disordered" evidence="9">
    <location>
        <begin position="205"/>
        <end position="243"/>
    </location>
</feature>
<gene>
    <name evidence="13" type="ORF">BP6252_01091</name>
</gene>
<feature type="domain" description="ABC transmembrane type-1" evidence="12">
    <location>
        <begin position="290"/>
        <end position="577"/>
    </location>
</feature>
<feature type="compositionally biased region" description="Basic and acidic residues" evidence="9">
    <location>
        <begin position="908"/>
        <end position="931"/>
    </location>
</feature>
<dbReference type="InterPro" id="IPR017871">
    <property type="entry name" value="ABC_transporter-like_CS"/>
</dbReference>
<dbReference type="SUPFAM" id="SSF52540">
    <property type="entry name" value="P-loop containing nucleoside triphosphate hydrolases"/>
    <property type="match status" value="1"/>
</dbReference>
<evidence type="ECO:0000256" key="8">
    <source>
        <dbReference type="ARBA" id="ARBA00024363"/>
    </source>
</evidence>
<dbReference type="PROSITE" id="PS50929">
    <property type="entry name" value="ABC_TM1F"/>
    <property type="match status" value="1"/>
</dbReference>
<feature type="compositionally biased region" description="Basic residues" evidence="9">
    <location>
        <begin position="1054"/>
        <end position="1066"/>
    </location>
</feature>
<dbReference type="InterPro" id="IPR003439">
    <property type="entry name" value="ABC_transporter-like_ATP-bd"/>
</dbReference>
<dbReference type="InterPro" id="IPR003593">
    <property type="entry name" value="AAA+_ATPase"/>
</dbReference>
<dbReference type="CDD" id="cd18583">
    <property type="entry name" value="ABC_6TM_HMT1"/>
    <property type="match status" value="1"/>
</dbReference>
<dbReference type="PROSITE" id="PS00211">
    <property type="entry name" value="ABC_TRANSPORTER_1"/>
    <property type="match status" value="1"/>
</dbReference>
<evidence type="ECO:0000256" key="1">
    <source>
        <dbReference type="ARBA" id="ARBA00004141"/>
    </source>
</evidence>
<comment type="caution">
    <text evidence="13">The sequence shown here is derived from an EMBL/GenBank/DDBJ whole genome shotgun (WGS) entry which is preliminary data.</text>
</comment>
<dbReference type="InterPro" id="IPR027417">
    <property type="entry name" value="P-loop_NTPase"/>
</dbReference>
<keyword evidence="7 10" id="KW-0472">Membrane</keyword>
<sequence length="1119" mass="124099">MATTLALDKVIFPCEPPGILEIASIVLHYLFPALTFFTFITAVALTVCIVQTKSLRVRDERVRRDVVFVILAAVVLSYLAEAIISVVRTFSDPEWPARQDYVVYLMGSILVFVIQILILSDAKFPVWYPYYITWFMEILMESTLLIFSTLQSAPEATADYAMVTVRSLRIFTFLALASVYFGLRTSKKQYDVGDTERQSLLSKKLAPKPSGSEMENGYGGTDATTQQTESTDNASEADSDDSWFGERKLQAQIAKRLESDGNWWTYAKGFSVLFPHIWPVHSKRLQFRAVLVGCCLLAANALNLLLPRQLGIMIDTLQKYSIGEGTVQHVWLPVVIYAILRFADSGSCLKWLQNWLWLPLEQYSYDALSTASHSHIMRLSSDFHDSKETSDLTMAIAGGRSVADLLDIVCFQMIPMLIDLGVAFAYLWSLFGPYMGFTMATTAISYLYLTSKLIAAKSQKRREFITVYRKEWEVGHQSMEGWNTASLFNMIPYEEDRYQCDILEAVKAHMKQKMAFDLSAGAADAAQNLLMAVGLLGALYIGVYQVIRGGKTVGQFATLTTYWAQFTGPLFAFSGIYRRSSYALMDAERLLELLQTKPSIKDAPNAKPIKFGVGKVEFDRVVFAYDERKPTLKNVSFTAQPGQTVALVGETGGGKSTILKLIDRFYDVKSGSIRIDGQDIRDVTLNSVRSKIGVVPQEPLLFNDSVMNNLRYARQTATDEEVYEACKAAAIHEKIMTFPDGYNSKVGERGIKLSGGEKQRIAVARAMLKQPDIILLDEATSAVDTETEQLIQEGLKVLCQGRTTFVVAHRLSTIMRADHILVVMNGEITEEGCHRELLSAKGKYYDLWTKQVFLQPSSERSRSRSPKKLGNIVNDISPALHKAEVKKANELHKTEAAKPKKGLGNPETDGHRSDDENFTHKQEGSKLKPDAPEFVPRGPDSNVALANTEPTKKGRSRKDSADESISTEDSNETDSVEIVGHDKLKNRQARTSRRQQSKSEPGRVQDSMDGAQDSDMGLDNAGDTASIAPGTATQRRRVSAPSDPPGGSQDGRGNRGRRSRHWRLKNRATENRSATGSRTTASVEQSIDGSGSHDAHNTTPAEPALTSSATSTVRFAPGV</sequence>
<accession>A0A3D8SRW0</accession>
<dbReference type="GO" id="GO:0016887">
    <property type="term" value="F:ATP hydrolysis activity"/>
    <property type="evidence" value="ECO:0007669"/>
    <property type="project" value="InterPro"/>
</dbReference>
<feature type="transmembrane region" description="Helical" evidence="10">
    <location>
        <begin position="434"/>
        <end position="455"/>
    </location>
</feature>
<keyword evidence="13" id="KW-0378">Hydrolase</keyword>
<dbReference type="EMBL" id="PDLM01000001">
    <property type="protein sequence ID" value="RDW89059.1"/>
    <property type="molecule type" value="Genomic_DNA"/>
</dbReference>
<proteinExistence type="inferred from homology"/>
<keyword evidence="4" id="KW-0547">Nucleotide-binding</keyword>
<evidence type="ECO:0000256" key="5">
    <source>
        <dbReference type="ARBA" id="ARBA00022840"/>
    </source>
</evidence>
<dbReference type="PROSITE" id="PS50893">
    <property type="entry name" value="ABC_TRANSPORTER_2"/>
    <property type="match status" value="1"/>
</dbReference>
<keyword evidence="6 10" id="KW-1133">Transmembrane helix</keyword>
<comment type="subcellular location">
    <subcellularLocation>
        <location evidence="1">Membrane</location>
        <topology evidence="1">Multi-pass membrane protein</topology>
    </subcellularLocation>
</comment>
<feature type="region of interest" description="Disordered" evidence="9">
    <location>
        <begin position="890"/>
        <end position="1119"/>
    </location>
</feature>
<feature type="compositionally biased region" description="Acidic residues" evidence="9">
    <location>
        <begin position="965"/>
        <end position="975"/>
    </location>
</feature>
<dbReference type="STRING" id="1849047.A0A3D8SRW0"/>
<dbReference type="GO" id="GO:0016020">
    <property type="term" value="C:membrane"/>
    <property type="evidence" value="ECO:0007669"/>
    <property type="project" value="UniProtKB-SubCell"/>
</dbReference>
<dbReference type="PANTHER" id="PTHR24221:SF503">
    <property type="entry name" value="MITOCHONDRIAL POTASSIUM CHANNEL ATP-BINDING SUBUNIT"/>
    <property type="match status" value="1"/>
</dbReference>
<feature type="transmembrane region" description="Helical" evidence="10">
    <location>
        <begin position="101"/>
        <end position="119"/>
    </location>
</feature>
<dbReference type="Gene3D" id="3.40.50.300">
    <property type="entry name" value="P-loop containing nucleotide triphosphate hydrolases"/>
    <property type="match status" value="1"/>
</dbReference>
<organism evidence="13 14">
    <name type="scientific">Coleophoma cylindrospora</name>
    <dbReference type="NCBI Taxonomy" id="1849047"/>
    <lineage>
        <taxon>Eukaryota</taxon>
        <taxon>Fungi</taxon>
        <taxon>Dikarya</taxon>
        <taxon>Ascomycota</taxon>
        <taxon>Pezizomycotina</taxon>
        <taxon>Leotiomycetes</taxon>
        <taxon>Helotiales</taxon>
        <taxon>Dermateaceae</taxon>
        <taxon>Coleophoma</taxon>
    </lineage>
</organism>
<dbReference type="FunFam" id="3.40.50.300:FF:000186">
    <property type="entry name" value="ATP-binding cassette sub-family B member 7, mitochondrial"/>
    <property type="match status" value="1"/>
</dbReference>
<keyword evidence="2" id="KW-0813">Transport</keyword>
<dbReference type="SUPFAM" id="SSF90123">
    <property type="entry name" value="ABC transporter transmembrane region"/>
    <property type="match status" value="1"/>
</dbReference>
<feature type="compositionally biased region" description="Basic residues" evidence="9">
    <location>
        <begin position="986"/>
        <end position="996"/>
    </location>
</feature>
<dbReference type="InterPro" id="IPR036640">
    <property type="entry name" value="ABC1_TM_sf"/>
</dbReference>
<feature type="domain" description="ABC transporter" evidence="11">
    <location>
        <begin position="616"/>
        <end position="850"/>
    </location>
</feature>
<dbReference type="Gene3D" id="1.20.1560.10">
    <property type="entry name" value="ABC transporter type 1, transmembrane domain"/>
    <property type="match status" value="1"/>
</dbReference>
<evidence type="ECO:0000259" key="12">
    <source>
        <dbReference type="PROSITE" id="PS50929"/>
    </source>
</evidence>
<evidence type="ECO:0000256" key="2">
    <source>
        <dbReference type="ARBA" id="ARBA00022448"/>
    </source>
</evidence>
<feature type="compositionally biased region" description="Polar residues" evidence="9">
    <location>
        <begin position="1097"/>
        <end position="1113"/>
    </location>
</feature>
<feature type="transmembrane region" description="Helical" evidence="10">
    <location>
        <begin position="66"/>
        <end position="89"/>
    </location>
</feature>
<dbReference type="InterPro" id="IPR039421">
    <property type="entry name" value="Type_1_exporter"/>
</dbReference>
<evidence type="ECO:0000256" key="7">
    <source>
        <dbReference type="ARBA" id="ARBA00023136"/>
    </source>
</evidence>
<evidence type="ECO:0000256" key="3">
    <source>
        <dbReference type="ARBA" id="ARBA00022692"/>
    </source>
</evidence>
<dbReference type="GO" id="GO:0000041">
    <property type="term" value="P:transition metal ion transport"/>
    <property type="evidence" value="ECO:0007669"/>
    <property type="project" value="UniProtKB-ARBA"/>
</dbReference>
<keyword evidence="3 10" id="KW-0812">Transmembrane</keyword>
<protein>
    <submittedName>
        <fullName evidence="13">p-loop containing nucleoside triphosphate hydrolase-16</fullName>
    </submittedName>
</protein>
<keyword evidence="5" id="KW-0067">ATP-binding</keyword>
<evidence type="ECO:0000256" key="9">
    <source>
        <dbReference type="SAM" id="MobiDB-lite"/>
    </source>
</evidence>
<feature type="transmembrane region" description="Helical" evidence="10">
    <location>
        <begin position="131"/>
        <end position="151"/>
    </location>
</feature>
<evidence type="ECO:0000256" key="4">
    <source>
        <dbReference type="ARBA" id="ARBA00022741"/>
    </source>
</evidence>
<feature type="region of interest" description="Disordered" evidence="9">
    <location>
        <begin position="856"/>
        <end position="875"/>
    </location>
</feature>
<dbReference type="Proteomes" id="UP000256645">
    <property type="component" value="Unassembled WGS sequence"/>
</dbReference>
<feature type="transmembrane region" description="Helical" evidence="10">
    <location>
        <begin position="29"/>
        <end position="50"/>
    </location>
</feature>
<reference evidence="13 14" key="1">
    <citation type="journal article" date="2018" name="IMA Fungus">
        <title>IMA Genome-F 9: Draft genome sequence of Annulohypoxylon stygium, Aspergillus mulundensis, Berkeleyomyces basicola (syn. Thielaviopsis basicola), Ceratocystis smalleyi, two Cercospora beticola strains, Coleophoma cylindrospora, Fusarium fracticaudum, Phialophora cf. hyalina, and Morchella septimelata.</title>
        <authorList>
            <person name="Wingfield B.D."/>
            <person name="Bills G.F."/>
            <person name="Dong Y."/>
            <person name="Huang W."/>
            <person name="Nel W.J."/>
            <person name="Swalarsk-Parry B.S."/>
            <person name="Vaghefi N."/>
            <person name="Wilken P.M."/>
            <person name="An Z."/>
            <person name="de Beer Z.W."/>
            <person name="De Vos L."/>
            <person name="Chen L."/>
            <person name="Duong T.A."/>
            <person name="Gao Y."/>
            <person name="Hammerbacher A."/>
            <person name="Kikkert J.R."/>
            <person name="Li Y."/>
            <person name="Li H."/>
            <person name="Li K."/>
            <person name="Li Q."/>
            <person name="Liu X."/>
            <person name="Ma X."/>
            <person name="Naidoo K."/>
            <person name="Pethybridge S.J."/>
            <person name="Sun J."/>
            <person name="Steenkamp E.T."/>
            <person name="van der Nest M.A."/>
            <person name="van Wyk S."/>
            <person name="Wingfield M.J."/>
            <person name="Xiong C."/>
            <person name="Yue Q."/>
            <person name="Zhang X."/>
        </authorList>
    </citation>
    <scope>NUCLEOTIDE SEQUENCE [LARGE SCALE GENOMIC DNA]</scope>
    <source>
        <strain evidence="13 14">BP6252</strain>
    </source>
</reference>
<feature type="transmembrane region" description="Helical" evidence="10">
    <location>
        <begin position="163"/>
        <end position="183"/>
    </location>
</feature>
<keyword evidence="14" id="KW-1185">Reference proteome</keyword>
<evidence type="ECO:0000313" key="13">
    <source>
        <dbReference type="EMBL" id="RDW89059.1"/>
    </source>
</evidence>
<dbReference type="GO" id="GO:0140359">
    <property type="term" value="F:ABC-type transporter activity"/>
    <property type="evidence" value="ECO:0007669"/>
    <property type="project" value="InterPro"/>
</dbReference>
<feature type="compositionally biased region" description="Polar residues" evidence="9">
    <location>
        <begin position="222"/>
        <end position="234"/>
    </location>
</feature>
<evidence type="ECO:0000313" key="14">
    <source>
        <dbReference type="Proteomes" id="UP000256645"/>
    </source>
</evidence>
<evidence type="ECO:0000256" key="6">
    <source>
        <dbReference type="ARBA" id="ARBA00022989"/>
    </source>
</evidence>
<dbReference type="OrthoDB" id="6500128at2759"/>
<dbReference type="GO" id="GO:0005524">
    <property type="term" value="F:ATP binding"/>
    <property type="evidence" value="ECO:0007669"/>
    <property type="project" value="UniProtKB-KW"/>
</dbReference>
<dbReference type="InterPro" id="IPR011527">
    <property type="entry name" value="ABC1_TM_dom"/>
</dbReference>
<evidence type="ECO:0000256" key="10">
    <source>
        <dbReference type="SAM" id="Phobius"/>
    </source>
</evidence>
<dbReference type="SMART" id="SM00382">
    <property type="entry name" value="AAA"/>
    <property type="match status" value="1"/>
</dbReference>
<name>A0A3D8SRW0_9HELO</name>
<dbReference type="Pfam" id="PF00664">
    <property type="entry name" value="ABC_membrane"/>
    <property type="match status" value="1"/>
</dbReference>
<feature type="compositionally biased region" description="Polar residues" evidence="9">
    <location>
        <begin position="1071"/>
        <end position="1089"/>
    </location>
</feature>
<dbReference type="AlphaFoldDB" id="A0A3D8SRW0"/>
<dbReference type="PANTHER" id="PTHR24221">
    <property type="entry name" value="ATP-BINDING CASSETTE SUB-FAMILY B"/>
    <property type="match status" value="1"/>
</dbReference>